<comment type="caution">
    <text evidence="1">The sequence shown here is derived from an EMBL/GenBank/DDBJ whole genome shotgun (WGS) entry which is preliminary data.</text>
</comment>
<dbReference type="AlphaFoldDB" id="A0A0R3NAY0"/>
<keyword evidence="2" id="KW-1185">Reference proteome</keyword>
<protein>
    <submittedName>
        <fullName evidence="1">Uncharacterized protein</fullName>
    </submittedName>
</protein>
<dbReference type="Proteomes" id="UP000052023">
    <property type="component" value="Unassembled WGS sequence"/>
</dbReference>
<name>A0A0R3NAY0_9BRAD</name>
<sequence length="78" mass="8571">MPFVVKAFYDDHMLTVTKETAKQAFAKAVEWHVAERFSGVSINDGIKGYTIAEFASVMALMEIANTIHPAEVGPKGKK</sequence>
<dbReference type="RefSeq" id="WP_057842338.1">
    <property type="nucleotide sequence ID" value="NZ_LLYA01000040.1"/>
</dbReference>
<reference evidence="1 2" key="1">
    <citation type="submission" date="2014-03" db="EMBL/GenBank/DDBJ databases">
        <title>Bradyrhizobium valentinum sp. nov., isolated from effective nodules of Lupinus mariae-josephae, a lupine endemic of basic-lime soils in Eastern Spain.</title>
        <authorList>
            <person name="Duran D."/>
            <person name="Rey L."/>
            <person name="Navarro A."/>
            <person name="Busquets A."/>
            <person name="Imperial J."/>
            <person name="Ruiz-Argueso T."/>
        </authorList>
    </citation>
    <scope>NUCLEOTIDE SEQUENCE [LARGE SCALE GENOMIC DNA]</scope>
    <source>
        <strain evidence="1 2">Ro19</strain>
    </source>
</reference>
<dbReference type="EMBL" id="LLYA01000040">
    <property type="protein sequence ID" value="KRR29178.1"/>
    <property type="molecule type" value="Genomic_DNA"/>
</dbReference>
<evidence type="ECO:0000313" key="2">
    <source>
        <dbReference type="Proteomes" id="UP000052023"/>
    </source>
</evidence>
<accession>A0A0R3NAY0</accession>
<proteinExistence type="predicted"/>
<organism evidence="1 2">
    <name type="scientific">Bradyrhizobium retamae</name>
    <dbReference type="NCBI Taxonomy" id="1300035"/>
    <lineage>
        <taxon>Bacteria</taxon>
        <taxon>Pseudomonadati</taxon>
        <taxon>Pseudomonadota</taxon>
        <taxon>Alphaproteobacteria</taxon>
        <taxon>Hyphomicrobiales</taxon>
        <taxon>Nitrobacteraceae</taxon>
        <taxon>Bradyrhizobium</taxon>
    </lineage>
</organism>
<gene>
    <name evidence="1" type="ORF">CQ13_38860</name>
</gene>
<evidence type="ECO:0000313" key="1">
    <source>
        <dbReference type="EMBL" id="KRR29178.1"/>
    </source>
</evidence>